<keyword evidence="3" id="KW-1185">Reference proteome</keyword>
<dbReference type="OrthoDB" id="1911931at2759"/>
<protein>
    <submittedName>
        <fullName evidence="2">Structural maintenance of chromosomes protein like</fullName>
    </submittedName>
</protein>
<feature type="region of interest" description="Disordered" evidence="1">
    <location>
        <begin position="43"/>
        <end position="67"/>
    </location>
</feature>
<dbReference type="Proteomes" id="UP000241394">
    <property type="component" value="Chromosome LG16"/>
</dbReference>
<evidence type="ECO:0000313" key="3">
    <source>
        <dbReference type="Proteomes" id="UP000241394"/>
    </source>
</evidence>
<dbReference type="PANTHER" id="PTHR34466">
    <property type="entry name" value="OS11G0129800 PROTEIN"/>
    <property type="match status" value="1"/>
</dbReference>
<feature type="compositionally biased region" description="Low complexity" evidence="1">
    <location>
        <begin position="197"/>
        <end position="206"/>
    </location>
</feature>
<sequence>MRKELRYAIDEIGVELEQKRKQDLLAEIVLEEERGRELSKIVRESLPNPKSSTVVEKPSRVQKSNDRNRMSERLNEVAEKYFKDFISNVEDTDISSFHGERSDASSTLGVIKSRDSVLHFEQAETFQSPAGSNNCPVEMDDVILPWLLWETGNDGSPLHSNNKRELPITPKSILWDAAQLQLITMKEAVSTQDPSDHSTSSRGSSSPGLEGHSVNSGKSTVNILKDLSKLPNIGI</sequence>
<dbReference type="PANTHER" id="PTHR34466:SF1">
    <property type="entry name" value="OS06G0609800 PROTEIN"/>
    <property type="match status" value="1"/>
</dbReference>
<dbReference type="AlphaFoldDB" id="A0A2R6QGH2"/>
<feature type="region of interest" description="Disordered" evidence="1">
    <location>
        <begin position="188"/>
        <end position="217"/>
    </location>
</feature>
<dbReference type="EMBL" id="NKQK01000016">
    <property type="protein sequence ID" value="PSS07697.1"/>
    <property type="molecule type" value="Genomic_DNA"/>
</dbReference>
<organism evidence="2 3">
    <name type="scientific">Actinidia chinensis var. chinensis</name>
    <name type="common">Chinese soft-hair kiwi</name>
    <dbReference type="NCBI Taxonomy" id="1590841"/>
    <lineage>
        <taxon>Eukaryota</taxon>
        <taxon>Viridiplantae</taxon>
        <taxon>Streptophyta</taxon>
        <taxon>Embryophyta</taxon>
        <taxon>Tracheophyta</taxon>
        <taxon>Spermatophyta</taxon>
        <taxon>Magnoliopsida</taxon>
        <taxon>eudicotyledons</taxon>
        <taxon>Gunneridae</taxon>
        <taxon>Pentapetalae</taxon>
        <taxon>asterids</taxon>
        <taxon>Ericales</taxon>
        <taxon>Actinidiaceae</taxon>
        <taxon>Actinidia</taxon>
    </lineage>
</organism>
<dbReference type="InParanoid" id="A0A2R6QGH2"/>
<reference evidence="3" key="2">
    <citation type="journal article" date="2018" name="BMC Genomics">
        <title>A manually annotated Actinidia chinensis var. chinensis (kiwifruit) genome highlights the challenges associated with draft genomes and gene prediction in plants.</title>
        <authorList>
            <person name="Pilkington S.M."/>
            <person name="Crowhurst R."/>
            <person name="Hilario E."/>
            <person name="Nardozza S."/>
            <person name="Fraser L."/>
            <person name="Peng Y."/>
            <person name="Gunaseelan K."/>
            <person name="Simpson R."/>
            <person name="Tahir J."/>
            <person name="Deroles S.C."/>
            <person name="Templeton K."/>
            <person name="Luo Z."/>
            <person name="Davy M."/>
            <person name="Cheng C."/>
            <person name="McNeilage M."/>
            <person name="Scaglione D."/>
            <person name="Liu Y."/>
            <person name="Zhang Q."/>
            <person name="Datson P."/>
            <person name="De Silva N."/>
            <person name="Gardiner S.E."/>
            <person name="Bassett H."/>
            <person name="Chagne D."/>
            <person name="McCallum J."/>
            <person name="Dzierzon H."/>
            <person name="Deng C."/>
            <person name="Wang Y.Y."/>
            <person name="Barron L."/>
            <person name="Manako K."/>
            <person name="Bowen J."/>
            <person name="Foster T.M."/>
            <person name="Erridge Z.A."/>
            <person name="Tiffin H."/>
            <person name="Waite C.N."/>
            <person name="Davies K.M."/>
            <person name="Grierson E.P."/>
            <person name="Laing W.A."/>
            <person name="Kirk R."/>
            <person name="Chen X."/>
            <person name="Wood M."/>
            <person name="Montefiori M."/>
            <person name="Brummell D.A."/>
            <person name="Schwinn K.E."/>
            <person name="Catanach A."/>
            <person name="Fullerton C."/>
            <person name="Li D."/>
            <person name="Meiyalaghan S."/>
            <person name="Nieuwenhuizen N."/>
            <person name="Read N."/>
            <person name="Prakash R."/>
            <person name="Hunter D."/>
            <person name="Zhang H."/>
            <person name="McKenzie M."/>
            <person name="Knabel M."/>
            <person name="Harris A."/>
            <person name="Allan A.C."/>
            <person name="Gleave A."/>
            <person name="Chen A."/>
            <person name="Janssen B.J."/>
            <person name="Plunkett B."/>
            <person name="Ampomah-Dwamena C."/>
            <person name="Voogd C."/>
            <person name="Leif D."/>
            <person name="Lafferty D."/>
            <person name="Souleyre E.J.F."/>
            <person name="Varkonyi-Gasic E."/>
            <person name="Gambi F."/>
            <person name="Hanley J."/>
            <person name="Yao J.L."/>
            <person name="Cheung J."/>
            <person name="David K.M."/>
            <person name="Warren B."/>
            <person name="Marsh K."/>
            <person name="Snowden K.C."/>
            <person name="Lin-Wang K."/>
            <person name="Brian L."/>
            <person name="Martinez-Sanchez M."/>
            <person name="Wang M."/>
            <person name="Ileperuma N."/>
            <person name="Macnee N."/>
            <person name="Campin R."/>
            <person name="McAtee P."/>
            <person name="Drummond R.S.M."/>
            <person name="Espley R.V."/>
            <person name="Ireland H.S."/>
            <person name="Wu R."/>
            <person name="Atkinson R.G."/>
            <person name="Karunairetnam S."/>
            <person name="Bulley S."/>
            <person name="Chunkath S."/>
            <person name="Hanley Z."/>
            <person name="Storey R."/>
            <person name="Thrimawithana A.H."/>
            <person name="Thomson S."/>
            <person name="David C."/>
            <person name="Testolin R."/>
            <person name="Huang H."/>
            <person name="Hellens R.P."/>
            <person name="Schaffer R.J."/>
        </authorList>
    </citation>
    <scope>NUCLEOTIDE SEQUENCE [LARGE SCALE GENOMIC DNA]</scope>
    <source>
        <strain evidence="3">cv. Red5</strain>
    </source>
</reference>
<name>A0A2R6QGH2_ACTCC</name>
<accession>A0A2R6QGH2</accession>
<feature type="compositionally biased region" description="Basic and acidic residues" evidence="1">
    <location>
        <begin position="57"/>
        <end position="67"/>
    </location>
</feature>
<evidence type="ECO:0000313" key="2">
    <source>
        <dbReference type="EMBL" id="PSS07697.1"/>
    </source>
</evidence>
<comment type="caution">
    <text evidence="2">The sequence shown here is derived from an EMBL/GenBank/DDBJ whole genome shotgun (WGS) entry which is preliminary data.</text>
</comment>
<evidence type="ECO:0000256" key="1">
    <source>
        <dbReference type="SAM" id="MobiDB-lite"/>
    </source>
</evidence>
<proteinExistence type="predicted"/>
<gene>
    <name evidence="2" type="ORF">CEY00_Acc18049</name>
</gene>
<dbReference type="Gramene" id="PSS07697">
    <property type="protein sequence ID" value="PSS07697"/>
    <property type="gene ID" value="CEY00_Acc18049"/>
</dbReference>
<dbReference type="STRING" id="1590841.A0A2R6QGH2"/>
<reference evidence="2 3" key="1">
    <citation type="submission" date="2017-07" db="EMBL/GenBank/DDBJ databases">
        <title>An improved, manually edited Actinidia chinensis var. chinensis (kiwifruit) genome highlights the challenges associated with draft genomes and gene prediction in plants.</title>
        <authorList>
            <person name="Pilkington S."/>
            <person name="Crowhurst R."/>
            <person name="Hilario E."/>
            <person name="Nardozza S."/>
            <person name="Fraser L."/>
            <person name="Peng Y."/>
            <person name="Gunaseelan K."/>
            <person name="Simpson R."/>
            <person name="Tahir J."/>
            <person name="Deroles S."/>
            <person name="Templeton K."/>
            <person name="Luo Z."/>
            <person name="Davy M."/>
            <person name="Cheng C."/>
            <person name="Mcneilage M."/>
            <person name="Scaglione D."/>
            <person name="Liu Y."/>
            <person name="Zhang Q."/>
            <person name="Datson P."/>
            <person name="De Silva N."/>
            <person name="Gardiner S."/>
            <person name="Bassett H."/>
            <person name="Chagne D."/>
            <person name="Mccallum J."/>
            <person name="Dzierzon H."/>
            <person name="Deng C."/>
            <person name="Wang Y.-Y."/>
            <person name="Barron N."/>
            <person name="Manako K."/>
            <person name="Bowen J."/>
            <person name="Foster T."/>
            <person name="Erridge Z."/>
            <person name="Tiffin H."/>
            <person name="Waite C."/>
            <person name="Davies K."/>
            <person name="Grierson E."/>
            <person name="Laing W."/>
            <person name="Kirk R."/>
            <person name="Chen X."/>
            <person name="Wood M."/>
            <person name="Montefiori M."/>
            <person name="Brummell D."/>
            <person name="Schwinn K."/>
            <person name="Catanach A."/>
            <person name="Fullerton C."/>
            <person name="Li D."/>
            <person name="Meiyalaghan S."/>
            <person name="Nieuwenhuizen N."/>
            <person name="Read N."/>
            <person name="Prakash R."/>
            <person name="Hunter D."/>
            <person name="Zhang H."/>
            <person name="Mckenzie M."/>
            <person name="Knabel M."/>
            <person name="Harris A."/>
            <person name="Allan A."/>
            <person name="Chen A."/>
            <person name="Janssen B."/>
            <person name="Plunkett B."/>
            <person name="Dwamena C."/>
            <person name="Voogd C."/>
            <person name="Leif D."/>
            <person name="Lafferty D."/>
            <person name="Souleyre E."/>
            <person name="Varkonyi-Gasic E."/>
            <person name="Gambi F."/>
            <person name="Hanley J."/>
            <person name="Yao J.-L."/>
            <person name="Cheung J."/>
            <person name="David K."/>
            <person name="Warren B."/>
            <person name="Marsh K."/>
            <person name="Snowden K."/>
            <person name="Lin-Wang K."/>
            <person name="Brian L."/>
            <person name="Martinez-Sanchez M."/>
            <person name="Wang M."/>
            <person name="Ileperuma N."/>
            <person name="Macnee N."/>
            <person name="Campin R."/>
            <person name="Mcatee P."/>
            <person name="Drummond R."/>
            <person name="Espley R."/>
            <person name="Ireland H."/>
            <person name="Wu R."/>
            <person name="Atkinson R."/>
            <person name="Karunairetnam S."/>
            <person name="Bulley S."/>
            <person name="Chunkath S."/>
            <person name="Hanley Z."/>
            <person name="Storey R."/>
            <person name="Thrimawithana A."/>
            <person name="Thomson S."/>
            <person name="David C."/>
            <person name="Testolin R."/>
        </authorList>
    </citation>
    <scope>NUCLEOTIDE SEQUENCE [LARGE SCALE GENOMIC DNA]</scope>
    <source>
        <strain evidence="3">cv. Red5</strain>
        <tissue evidence="2">Young leaf</tissue>
    </source>
</reference>